<dbReference type="PRINTS" id="PR02072">
    <property type="entry name" value="4JOINTEDBOX1"/>
</dbReference>
<dbReference type="GO" id="GO:0007267">
    <property type="term" value="P:cell-cell signaling"/>
    <property type="evidence" value="ECO:0007669"/>
    <property type="project" value="TreeGrafter"/>
</dbReference>
<protein>
    <recommendedName>
        <fullName evidence="4">Extracellular serine/threonine protein kinase four-jointed</fullName>
    </recommendedName>
</protein>
<dbReference type="PANTHER" id="PTHR13147">
    <property type="entry name" value="FOUR-JOINTED BOX PROTEIN 1"/>
    <property type="match status" value="1"/>
</dbReference>
<keyword evidence="1" id="KW-0472">Membrane</keyword>
<reference evidence="2" key="1">
    <citation type="journal article" date="2021" name="G3 (Bethesda)">
        <title>Genome and transcriptome analysis of the beet armyworm Spodoptera exigua reveals targets for pest control. .</title>
        <authorList>
            <person name="Simon S."/>
            <person name="Breeschoten T."/>
            <person name="Jansen H.J."/>
            <person name="Dirks R.P."/>
            <person name="Schranz M.E."/>
            <person name="Ros V.I.D."/>
        </authorList>
    </citation>
    <scope>NUCLEOTIDE SEQUENCE</scope>
    <source>
        <strain evidence="2">TB_SE_WUR_2020</strain>
    </source>
</reference>
<dbReference type="PANTHER" id="PTHR13147:SF5">
    <property type="entry name" value="FOUR-JOINTED BOX PROTEIN 1"/>
    <property type="match status" value="1"/>
</dbReference>
<dbReference type="OrthoDB" id="10055077at2759"/>
<accession>A0A922MBI3</accession>
<evidence type="ECO:0000313" key="2">
    <source>
        <dbReference type="EMBL" id="KAH9633300.1"/>
    </source>
</evidence>
<evidence type="ECO:0008006" key="4">
    <source>
        <dbReference type="Google" id="ProtNLM"/>
    </source>
</evidence>
<dbReference type="EMBL" id="JACEFF010000656">
    <property type="protein sequence ID" value="KAH9633300.1"/>
    <property type="molecule type" value="Genomic_DNA"/>
</dbReference>
<comment type="caution">
    <text evidence="2">The sequence shown here is derived from an EMBL/GenBank/DDBJ whole genome shotgun (WGS) entry which is preliminary data.</text>
</comment>
<keyword evidence="1" id="KW-0812">Transmembrane</keyword>
<evidence type="ECO:0000256" key="1">
    <source>
        <dbReference type="SAM" id="Phobius"/>
    </source>
</evidence>
<dbReference type="AlphaFoldDB" id="A0A922MBI3"/>
<gene>
    <name evidence="2" type="ORF">HF086_007648</name>
</gene>
<name>A0A922MBI3_SPOEX</name>
<dbReference type="GO" id="GO:0005615">
    <property type="term" value="C:extracellular space"/>
    <property type="evidence" value="ECO:0007669"/>
    <property type="project" value="TreeGrafter"/>
</dbReference>
<dbReference type="Proteomes" id="UP000814243">
    <property type="component" value="Unassembled WGS sequence"/>
</dbReference>
<organism evidence="2 3">
    <name type="scientific">Spodoptera exigua</name>
    <name type="common">Beet armyworm</name>
    <name type="synonym">Noctua fulgens</name>
    <dbReference type="NCBI Taxonomy" id="7107"/>
    <lineage>
        <taxon>Eukaryota</taxon>
        <taxon>Metazoa</taxon>
        <taxon>Ecdysozoa</taxon>
        <taxon>Arthropoda</taxon>
        <taxon>Hexapoda</taxon>
        <taxon>Insecta</taxon>
        <taxon>Pterygota</taxon>
        <taxon>Neoptera</taxon>
        <taxon>Endopterygota</taxon>
        <taxon>Lepidoptera</taxon>
        <taxon>Glossata</taxon>
        <taxon>Ditrysia</taxon>
        <taxon>Noctuoidea</taxon>
        <taxon>Noctuidae</taxon>
        <taxon>Amphipyrinae</taxon>
        <taxon>Spodoptera</taxon>
    </lineage>
</organism>
<evidence type="ECO:0000313" key="3">
    <source>
        <dbReference type="Proteomes" id="UP000814243"/>
    </source>
</evidence>
<feature type="transmembrane region" description="Helical" evidence="1">
    <location>
        <begin position="60"/>
        <end position="82"/>
    </location>
</feature>
<keyword evidence="1" id="KW-1133">Transmembrane helix</keyword>
<dbReference type="InterPro" id="IPR024868">
    <property type="entry name" value="FJX1/FJ"/>
</dbReference>
<sequence length="521" mass="59785">MDNKGKDKHTTLAPPSRIPTLKEIKQNNPGKMAMTISFRDPYVLYNDFTNINKKSRNESLTYCFISVIISFIFGLAIGIVIMSGQYTESVVKHTKTPPVHLAVVKNVPKLEEANKFATVSFTGQENKYNKDIYPKGLTEDMKDILKDTKSDNRHPIILNKTFTPDGTTVLYDNIFWGPQIEDAMPQGYGEGSAKIWEQYINDAEVVKMEAGCGRMQNRLVTFKDGLQACVRYRQNTDQIQGEIFSFYVGRLLNLTNLAPSVVRIVDLKDKLWKNVANDIAAAQWGSNRAVVLTQYIPSLESASIPDVFRPTTRHLNKHDILKMSLKENDTESKHILIDKLRFKDLKSRSEIKNFTYINLKLNKKMIDKFLELAQWSDLIIFDYLTANLDRIVNNLFNYQWNVNIMDGPAHNLAKKMDSGLLIFLDNESGLLHGYRLLKKYNMYHRLMLDNLCVFRKRTVDSLQKLFRTKSVGSLLSDMFHKKNSIVIRDILPSLPEKNAKILIERIGKVLSQVEKCEADSR</sequence>
<proteinExistence type="predicted"/>